<dbReference type="AlphaFoldDB" id="A0A6A6S4D9"/>
<feature type="compositionally biased region" description="Basic and acidic residues" evidence="1">
    <location>
        <begin position="245"/>
        <end position="260"/>
    </location>
</feature>
<dbReference type="OrthoDB" id="5404564at2759"/>
<reference evidence="2" key="1">
    <citation type="journal article" date="2020" name="Stud. Mycol.">
        <title>101 Dothideomycetes genomes: a test case for predicting lifestyles and emergence of pathogens.</title>
        <authorList>
            <person name="Haridas S."/>
            <person name="Albert R."/>
            <person name="Binder M."/>
            <person name="Bloem J."/>
            <person name="Labutti K."/>
            <person name="Salamov A."/>
            <person name="Andreopoulos B."/>
            <person name="Baker S."/>
            <person name="Barry K."/>
            <person name="Bills G."/>
            <person name="Bluhm B."/>
            <person name="Cannon C."/>
            <person name="Castanera R."/>
            <person name="Culley D."/>
            <person name="Daum C."/>
            <person name="Ezra D."/>
            <person name="Gonzalez J."/>
            <person name="Henrissat B."/>
            <person name="Kuo A."/>
            <person name="Liang C."/>
            <person name="Lipzen A."/>
            <person name="Lutzoni F."/>
            <person name="Magnuson J."/>
            <person name="Mondo S."/>
            <person name="Nolan M."/>
            <person name="Ohm R."/>
            <person name="Pangilinan J."/>
            <person name="Park H.-J."/>
            <person name="Ramirez L."/>
            <person name="Alfaro M."/>
            <person name="Sun H."/>
            <person name="Tritt A."/>
            <person name="Yoshinaga Y."/>
            <person name="Zwiers L.-H."/>
            <person name="Turgeon B."/>
            <person name="Goodwin S."/>
            <person name="Spatafora J."/>
            <person name="Crous P."/>
            <person name="Grigoriev I."/>
        </authorList>
    </citation>
    <scope>NUCLEOTIDE SEQUENCE</scope>
    <source>
        <strain evidence="2">CBS 473.64</strain>
    </source>
</reference>
<organism evidence="2 3">
    <name type="scientific">Massarina eburnea CBS 473.64</name>
    <dbReference type="NCBI Taxonomy" id="1395130"/>
    <lineage>
        <taxon>Eukaryota</taxon>
        <taxon>Fungi</taxon>
        <taxon>Dikarya</taxon>
        <taxon>Ascomycota</taxon>
        <taxon>Pezizomycotina</taxon>
        <taxon>Dothideomycetes</taxon>
        <taxon>Pleosporomycetidae</taxon>
        <taxon>Pleosporales</taxon>
        <taxon>Massarineae</taxon>
        <taxon>Massarinaceae</taxon>
        <taxon>Massarina</taxon>
    </lineage>
</organism>
<keyword evidence="3" id="KW-1185">Reference proteome</keyword>
<proteinExistence type="predicted"/>
<sequence>MANFGFSLGDIILVSNIAYTVYKSSKHAGKDFKVITADVKSLRSHLRALDDEFANPKSLVHRAGADQKEELETLLTYCRDDLKDLKDLLFKYRSLKSKSPRARDRIAFTTNKQSNIRARIATHSERLQRFLNNLHTGCLGRIENQAEIQAMCFEEIKIKLDALHEDVLAGKKGPSVITDMEGWIKQELVDDDITVTDVEVNQEQISAWLERLRLQDDMGAVLKDIVKREGAADASESSSPSMAGDARECQDQNLPEHIEGESLSPRRKTYEDSESSNAVYHAQQESDVQEQGISENFDFDLDMTGILISYHSNIETYVPDGHFRHVHTDSTCLGCPWNVPAMEKLLYQGEESILHFILAYKFMAATIKLPNECV</sequence>
<feature type="region of interest" description="Disordered" evidence="1">
    <location>
        <begin position="230"/>
        <end position="287"/>
    </location>
</feature>
<gene>
    <name evidence="2" type="ORF">P280DRAFT_300321</name>
</gene>
<evidence type="ECO:0000313" key="2">
    <source>
        <dbReference type="EMBL" id="KAF2641034.1"/>
    </source>
</evidence>
<accession>A0A6A6S4D9</accession>
<dbReference type="Proteomes" id="UP000799753">
    <property type="component" value="Unassembled WGS sequence"/>
</dbReference>
<evidence type="ECO:0000313" key="3">
    <source>
        <dbReference type="Proteomes" id="UP000799753"/>
    </source>
</evidence>
<evidence type="ECO:0008006" key="4">
    <source>
        <dbReference type="Google" id="ProtNLM"/>
    </source>
</evidence>
<protein>
    <recommendedName>
        <fullName evidence="4">Fungal N-terminal domain-containing protein</fullName>
    </recommendedName>
</protein>
<name>A0A6A6S4D9_9PLEO</name>
<feature type="compositionally biased region" description="Polar residues" evidence="1">
    <location>
        <begin position="275"/>
        <end position="287"/>
    </location>
</feature>
<evidence type="ECO:0000256" key="1">
    <source>
        <dbReference type="SAM" id="MobiDB-lite"/>
    </source>
</evidence>
<dbReference type="EMBL" id="MU006783">
    <property type="protein sequence ID" value="KAF2641034.1"/>
    <property type="molecule type" value="Genomic_DNA"/>
</dbReference>